<dbReference type="GO" id="GO:0004672">
    <property type="term" value="F:protein kinase activity"/>
    <property type="evidence" value="ECO:0007669"/>
    <property type="project" value="InterPro"/>
</dbReference>
<feature type="binding site" evidence="2">
    <location>
        <position position="57"/>
    </location>
    <ligand>
        <name>ATP</name>
        <dbReference type="ChEBI" id="CHEBI:30616"/>
    </ligand>
</feature>
<dbReference type="Pfam" id="PF07714">
    <property type="entry name" value="PK_Tyr_Ser-Thr"/>
    <property type="match status" value="1"/>
</dbReference>
<dbReference type="PROSITE" id="PS00107">
    <property type="entry name" value="PROTEIN_KINASE_ATP"/>
    <property type="match status" value="1"/>
</dbReference>
<dbReference type="PRINTS" id="PR00109">
    <property type="entry name" value="TYRKINASE"/>
</dbReference>
<dbReference type="InterPro" id="IPR001245">
    <property type="entry name" value="Ser-Thr/Tyr_kinase_cat_dom"/>
</dbReference>
<dbReference type="InterPro" id="IPR050767">
    <property type="entry name" value="Sel1_AlgK"/>
</dbReference>
<dbReference type="HOGENOM" id="CLU_000288_7_12_1"/>
<evidence type="ECO:0000256" key="2">
    <source>
        <dbReference type="PROSITE-ProRule" id="PRU10141"/>
    </source>
</evidence>
<dbReference type="SUPFAM" id="SSF56112">
    <property type="entry name" value="Protein kinase-like (PK-like)"/>
    <property type="match status" value="1"/>
</dbReference>
<sequence length="821" mass="94480">MAETNYHINWLEKSIIKQKIDYYDYSDFKNKRLIGGGSFGNVVRATWKNTDSLFALKFFKNDKVTLKEIIKELKLHRKVNSHENIIYFYGITKVKDDETIEVSQEIKYSLVLEYADSGTLETYLNEHFNELKWNDKLKLAFQLASAVSHLHKRDIIHRDLHANNVLIHQKNIKLADFGLSKKIAEASSNISKIHGVIPYVDPKVFNKNQNEKYKLDKKSDIYSIGVLMWQISSGYQPFSSKGVNYDLSLILSISNGEREEIIVGTPIEYSNLYSECWKYEPNERPDIQEVVSNLGSIFLERSDIILYINSERKEDNLLIDQYSNSNSYKESMGINDNLSVPSNIKFEGSLSSYMGQNVTLSIMERDNNTTSSTDTFESSIDNIVIDELIKIMIKNHDKGITFDQIKEIINEKILKSGRTKDKLANWLIKNQVGSQYIHFLGLLYYYNIYNIGIEENSVKAFELFSKASKSDYSLAQVYLAKCYNDGCGTEKDNILAFHWYKKSVKNGSNIGEFYLGYCYEFGIGTLIDKKKSVELYRKAAKNGNITATIYLADCYRLGKGVDKNETKAFEYYRILANKDVIDAQYQLGNCFYHGIGTEIDKKQAFNWYKKATINGNFFAKDILKIYFSKEERVEIDELKDTKFPKIFSSKSLTQYGLNYLGIMLSKTNYEKAFYYFHKTAEDGCKFAKFNLGGCYQLGKGVKKDERKAYELYNQSASQGFIDAKLNLGYCYEYGIGTDINETKAFELYKIAAENGNAIACFKLGLCYTLGYGVNIDKKKALQLFKKGIEKRGVDRKVKLTIIRTMESIYQHLVAESLFSRE</sequence>
<dbReference type="PANTHER" id="PTHR11102:SF160">
    <property type="entry name" value="ERAD-ASSOCIATED E3 UBIQUITIN-PROTEIN LIGASE COMPONENT HRD3"/>
    <property type="match status" value="1"/>
</dbReference>
<keyword evidence="2" id="KW-0547">Nucleotide-binding</keyword>
<comment type="caution">
    <text evidence="4">The sequence shown here is derived from an EMBL/GenBank/DDBJ whole genome shotgun (WGS) entry which is preliminary data.</text>
</comment>
<dbReference type="EMBL" id="JEMT01011571">
    <property type="protein sequence ID" value="EXX77297.1"/>
    <property type="molecule type" value="Genomic_DNA"/>
</dbReference>
<reference evidence="4 5" key="1">
    <citation type="submission" date="2014-02" db="EMBL/GenBank/DDBJ databases">
        <title>Single nucleus genome sequencing reveals high similarity among nuclei of an endomycorrhizal fungus.</title>
        <authorList>
            <person name="Lin K."/>
            <person name="Geurts R."/>
            <person name="Zhang Z."/>
            <person name="Limpens E."/>
            <person name="Saunders D.G."/>
            <person name="Mu D."/>
            <person name="Pang E."/>
            <person name="Cao H."/>
            <person name="Cha H."/>
            <person name="Lin T."/>
            <person name="Zhou Q."/>
            <person name="Shang Y."/>
            <person name="Li Y."/>
            <person name="Ivanov S."/>
            <person name="Sharma T."/>
            <person name="Velzen R.V."/>
            <person name="Ruijter N.D."/>
            <person name="Aanen D.K."/>
            <person name="Win J."/>
            <person name="Kamoun S."/>
            <person name="Bisseling T."/>
            <person name="Huang S."/>
        </authorList>
    </citation>
    <scope>NUCLEOTIDE SEQUENCE [LARGE SCALE GENOMIC DNA]</scope>
    <source>
        <strain evidence="5">DAOM197198w</strain>
    </source>
</reference>
<dbReference type="InterPro" id="IPR011990">
    <property type="entry name" value="TPR-like_helical_dom_sf"/>
</dbReference>
<dbReference type="AlphaFoldDB" id="A0A015K6B0"/>
<dbReference type="Gene3D" id="1.10.510.10">
    <property type="entry name" value="Transferase(Phosphotransferase) domain 1"/>
    <property type="match status" value="1"/>
</dbReference>
<dbReference type="SUPFAM" id="SSF81901">
    <property type="entry name" value="HCP-like"/>
    <property type="match status" value="2"/>
</dbReference>
<feature type="domain" description="Protein kinase" evidence="3">
    <location>
        <begin position="28"/>
        <end position="299"/>
    </location>
</feature>
<dbReference type="PROSITE" id="PS50011">
    <property type="entry name" value="PROTEIN_KINASE_DOM"/>
    <property type="match status" value="1"/>
</dbReference>
<dbReference type="PANTHER" id="PTHR11102">
    <property type="entry name" value="SEL-1-LIKE PROTEIN"/>
    <property type="match status" value="1"/>
</dbReference>
<accession>A0A015K6B0</accession>
<proteinExistence type="inferred from homology"/>
<dbReference type="GO" id="GO:0005524">
    <property type="term" value="F:ATP binding"/>
    <property type="evidence" value="ECO:0007669"/>
    <property type="project" value="UniProtKB-UniRule"/>
</dbReference>
<evidence type="ECO:0000313" key="4">
    <source>
        <dbReference type="EMBL" id="EXX77297.1"/>
    </source>
</evidence>
<dbReference type="Pfam" id="PF08238">
    <property type="entry name" value="Sel1"/>
    <property type="match status" value="9"/>
</dbReference>
<comment type="similarity">
    <text evidence="1">Belongs to the sel-1 family.</text>
</comment>
<evidence type="ECO:0000256" key="1">
    <source>
        <dbReference type="ARBA" id="ARBA00038101"/>
    </source>
</evidence>
<evidence type="ECO:0000259" key="3">
    <source>
        <dbReference type="PROSITE" id="PS50011"/>
    </source>
</evidence>
<keyword evidence="5" id="KW-1185">Reference proteome</keyword>
<evidence type="ECO:0000313" key="5">
    <source>
        <dbReference type="Proteomes" id="UP000022910"/>
    </source>
</evidence>
<gene>
    <name evidence="4" type="ORF">RirG_025120</name>
</gene>
<dbReference type="Gene3D" id="1.25.40.10">
    <property type="entry name" value="Tetratricopeptide repeat domain"/>
    <property type="match status" value="2"/>
</dbReference>
<keyword evidence="2" id="KW-0067">ATP-binding</keyword>
<dbReference type="InterPro" id="IPR000719">
    <property type="entry name" value="Prot_kinase_dom"/>
</dbReference>
<dbReference type="InterPro" id="IPR017441">
    <property type="entry name" value="Protein_kinase_ATP_BS"/>
</dbReference>
<dbReference type="InterPro" id="IPR006597">
    <property type="entry name" value="Sel1-like"/>
</dbReference>
<dbReference type="InterPro" id="IPR011009">
    <property type="entry name" value="Kinase-like_dom_sf"/>
</dbReference>
<name>A0A015K6B0_RHIIW</name>
<dbReference type="Proteomes" id="UP000022910">
    <property type="component" value="Unassembled WGS sequence"/>
</dbReference>
<organism evidence="4 5">
    <name type="scientific">Rhizophagus irregularis (strain DAOM 197198w)</name>
    <name type="common">Glomus intraradices</name>
    <dbReference type="NCBI Taxonomy" id="1432141"/>
    <lineage>
        <taxon>Eukaryota</taxon>
        <taxon>Fungi</taxon>
        <taxon>Fungi incertae sedis</taxon>
        <taxon>Mucoromycota</taxon>
        <taxon>Glomeromycotina</taxon>
        <taxon>Glomeromycetes</taxon>
        <taxon>Glomerales</taxon>
        <taxon>Glomeraceae</taxon>
        <taxon>Rhizophagus</taxon>
    </lineage>
</organism>
<dbReference type="SMART" id="SM00671">
    <property type="entry name" value="SEL1"/>
    <property type="match status" value="9"/>
</dbReference>
<protein>
    <submittedName>
        <fullName evidence="4">Cmk2p</fullName>
    </submittedName>
</protein>